<feature type="compositionally biased region" description="Acidic residues" evidence="1">
    <location>
        <begin position="797"/>
        <end position="808"/>
    </location>
</feature>
<dbReference type="InterPro" id="IPR024943">
    <property type="entry name" value="Enhancer_polycomb"/>
</dbReference>
<feature type="compositionally biased region" description="Basic and acidic residues" evidence="1">
    <location>
        <begin position="618"/>
        <end position="634"/>
    </location>
</feature>
<organism evidence="2 3">
    <name type="scientific">Caenorhabditis remanei</name>
    <name type="common">Caenorhabditis vulgaris</name>
    <dbReference type="NCBI Taxonomy" id="31234"/>
    <lineage>
        <taxon>Eukaryota</taxon>
        <taxon>Metazoa</taxon>
        <taxon>Ecdysozoa</taxon>
        <taxon>Nematoda</taxon>
        <taxon>Chromadorea</taxon>
        <taxon>Rhabditida</taxon>
        <taxon>Rhabditina</taxon>
        <taxon>Rhabditomorpha</taxon>
        <taxon>Rhabditoidea</taxon>
        <taxon>Rhabditidae</taxon>
        <taxon>Peloderinae</taxon>
        <taxon>Caenorhabditis</taxon>
    </lineage>
</organism>
<feature type="compositionally biased region" description="Acidic residues" evidence="1">
    <location>
        <begin position="635"/>
        <end position="644"/>
    </location>
</feature>
<gene>
    <name evidence="2" type="ORF">GCK72_011138</name>
</gene>
<sequence length="846" mass="95030">MATASKAFRARAFDSNRSMTVYWGHELPDLAECSVGNRAVTQMPTGMEKEEEMESHLQDAILAQQASTSGVQVNHVIPTPKVDHVDHDRYHSTYHNRNLKRRDKYIKVHAWQQLERDEPEYDYDTEDEEWLADHQHIEPRILEKVFDTVESHSSETQIASEDSVINFHKALDSSIVYEVYEYWLAKRTSAATTSGCIGVGGLIPKVRTECRKDGQGAVNPYVAFRRRAEKMQTRKNRKNDEDSYEKILKLVHDMSKAQQLFDMTTRREKQKLALIDAESEILLKRMEMADFGLANAYNEFTEKIRAAEEEAAAAAAAAAAATASSKPLSEINGTTEDGGVPKKKKRIRRKVGDKDLVSKAWLKKNAESWNRVPTLFAQNGVAPTVTTKPVREPPADGKFAFKRRRGCVYRAALPSVNISIIASVSSSSVVAPAPAPISSAPSTTTVPSTPVVAIPPPPPPAPTQQPTAKLAEPNQKFYDTFLPTTSGKMRSIGFARRRMGRGGRVVFDRLPKSRGESFADPWAEYCVADSSRTFRARQSSLGTEEETEELSPKSSYFARSNRVTFNDDHTEREWFSRYQSSLWMDTVDEPSEKFDDLSKTPKTPVTAKNEVSSAMLVEKEESKMDSDDSEVERMDVDEEQEDEAQITVTSVTKELVINGKETTDDDGEGGDRLDSDDRKNEDDEEDIDVDEEKEDKVRHMNGGKLKPLQEHSPPHSGNGRADRAEPTPVPAKMCGTVSDSDDWREPSGSPSESNSSTDWGNFTRREQEQQQHVATAVVVAFNEKLMMKEEQRRNVDNDEDIDEEEDEEQRSPPAREHSIKEFLDVNGNTAGTEQKVHDAFDNRNIV</sequence>
<protein>
    <recommendedName>
        <fullName evidence="4">Enhancer of polycomb-like protein</fullName>
    </recommendedName>
</protein>
<evidence type="ECO:0000313" key="2">
    <source>
        <dbReference type="EMBL" id="KAF1762874.1"/>
    </source>
</evidence>
<feature type="compositionally biased region" description="Polar residues" evidence="1">
    <location>
        <begin position="324"/>
        <end position="335"/>
    </location>
</feature>
<feature type="compositionally biased region" description="Basic and acidic residues" evidence="1">
    <location>
        <begin position="785"/>
        <end position="796"/>
    </location>
</feature>
<feature type="compositionally biased region" description="Low complexity" evidence="1">
    <location>
        <begin position="746"/>
        <end position="756"/>
    </location>
</feature>
<feature type="compositionally biased region" description="Acidic residues" evidence="1">
    <location>
        <begin position="682"/>
        <end position="693"/>
    </location>
</feature>
<feature type="region of interest" description="Disordered" evidence="1">
    <location>
        <begin position="324"/>
        <end position="349"/>
    </location>
</feature>
<dbReference type="EMBL" id="WUAV01000003">
    <property type="protein sequence ID" value="KAF1762874.1"/>
    <property type="molecule type" value="Genomic_DNA"/>
</dbReference>
<dbReference type="CTD" id="9802407"/>
<evidence type="ECO:0008006" key="4">
    <source>
        <dbReference type="Google" id="ProtNLM"/>
    </source>
</evidence>
<dbReference type="AlphaFoldDB" id="A0A6A5H7V1"/>
<proteinExistence type="predicted"/>
<feature type="region of interest" description="Disordered" evidence="1">
    <location>
        <begin position="618"/>
        <end position="846"/>
    </location>
</feature>
<accession>A0A6A5H7V1</accession>
<dbReference type="RefSeq" id="XP_003095108.2">
    <property type="nucleotide sequence ID" value="XM_003095060.2"/>
</dbReference>
<feature type="compositionally biased region" description="Basic and acidic residues" evidence="1">
    <location>
        <begin position="809"/>
        <end position="823"/>
    </location>
</feature>
<dbReference type="GeneID" id="9802407"/>
<dbReference type="Proteomes" id="UP000483820">
    <property type="component" value="Chromosome III"/>
</dbReference>
<feature type="compositionally biased region" description="Low complexity" evidence="1">
    <location>
        <begin position="770"/>
        <end position="780"/>
    </location>
</feature>
<evidence type="ECO:0000313" key="3">
    <source>
        <dbReference type="Proteomes" id="UP000483820"/>
    </source>
</evidence>
<evidence type="ECO:0000256" key="1">
    <source>
        <dbReference type="SAM" id="MobiDB-lite"/>
    </source>
</evidence>
<feature type="compositionally biased region" description="Basic and acidic residues" evidence="1">
    <location>
        <begin position="669"/>
        <end position="681"/>
    </location>
</feature>
<reference evidence="2 3" key="1">
    <citation type="submission" date="2019-12" db="EMBL/GenBank/DDBJ databases">
        <title>Chromosome-level assembly of the Caenorhabditis remanei genome.</title>
        <authorList>
            <person name="Teterina A.A."/>
            <person name="Willis J.H."/>
            <person name="Phillips P.C."/>
        </authorList>
    </citation>
    <scope>NUCLEOTIDE SEQUENCE [LARGE SCALE GENOMIC DNA]</scope>
    <source>
        <strain evidence="2 3">PX506</strain>
        <tissue evidence="2">Whole organism</tissue>
    </source>
</reference>
<dbReference type="PANTHER" id="PTHR14898">
    <property type="entry name" value="ENHANCER OF POLYCOMB"/>
    <property type="match status" value="1"/>
</dbReference>
<dbReference type="GO" id="GO:0006357">
    <property type="term" value="P:regulation of transcription by RNA polymerase II"/>
    <property type="evidence" value="ECO:0007669"/>
    <property type="project" value="InterPro"/>
</dbReference>
<comment type="caution">
    <text evidence="2">The sequence shown here is derived from an EMBL/GenBank/DDBJ whole genome shotgun (WGS) entry which is preliminary data.</text>
</comment>
<dbReference type="KEGG" id="crq:GCK72_011138"/>
<name>A0A6A5H7V1_CAERE</name>
<feature type="compositionally biased region" description="Basic and acidic residues" evidence="1">
    <location>
        <begin position="834"/>
        <end position="846"/>
    </location>
</feature>
<dbReference type="GO" id="GO:0035267">
    <property type="term" value="C:NuA4 histone acetyltransferase complex"/>
    <property type="evidence" value="ECO:0007669"/>
    <property type="project" value="InterPro"/>
</dbReference>